<accession>A0A2P5FX07</accession>
<organism evidence="2 3">
    <name type="scientific">Trema orientale</name>
    <name type="common">Charcoal tree</name>
    <name type="synonym">Celtis orientalis</name>
    <dbReference type="NCBI Taxonomy" id="63057"/>
    <lineage>
        <taxon>Eukaryota</taxon>
        <taxon>Viridiplantae</taxon>
        <taxon>Streptophyta</taxon>
        <taxon>Embryophyta</taxon>
        <taxon>Tracheophyta</taxon>
        <taxon>Spermatophyta</taxon>
        <taxon>Magnoliopsida</taxon>
        <taxon>eudicotyledons</taxon>
        <taxon>Gunneridae</taxon>
        <taxon>Pentapetalae</taxon>
        <taxon>rosids</taxon>
        <taxon>fabids</taxon>
        <taxon>Rosales</taxon>
        <taxon>Cannabaceae</taxon>
        <taxon>Trema</taxon>
    </lineage>
</organism>
<keyword evidence="1" id="KW-1133">Transmembrane helix</keyword>
<dbReference type="AlphaFoldDB" id="A0A2P5FX07"/>
<dbReference type="InParanoid" id="A0A2P5FX07"/>
<sequence>EFVLKGLIITTVATLSLTSYTFWAAQKSKSFSYLEPLVFTGLVTLNSNLLLKEVFYPVSSMCAAFALFQLVAHAVVFSHYVLYITEVLLMTQFTVRYLLYKIEGPKEPSTHDDYIMATITLDNSLMVPVAAILTVLNMVELISNLRSCISS</sequence>
<reference evidence="3" key="1">
    <citation type="submission" date="2016-06" db="EMBL/GenBank/DDBJ databases">
        <title>Parallel loss of symbiosis genes in relatives of nitrogen-fixing non-legume Parasponia.</title>
        <authorList>
            <person name="Van Velzen R."/>
            <person name="Holmer R."/>
            <person name="Bu F."/>
            <person name="Rutten L."/>
            <person name="Van Zeijl A."/>
            <person name="Liu W."/>
            <person name="Santuari L."/>
            <person name="Cao Q."/>
            <person name="Sharma T."/>
            <person name="Shen D."/>
            <person name="Roswanjaya Y."/>
            <person name="Wardhani T."/>
            <person name="Kalhor M.S."/>
            <person name="Jansen J."/>
            <person name="Van den Hoogen J."/>
            <person name="Gungor B."/>
            <person name="Hartog M."/>
            <person name="Hontelez J."/>
            <person name="Verver J."/>
            <person name="Yang W.-C."/>
            <person name="Schijlen E."/>
            <person name="Repin R."/>
            <person name="Schilthuizen M."/>
            <person name="Schranz E."/>
            <person name="Heidstra R."/>
            <person name="Miyata K."/>
            <person name="Fedorova E."/>
            <person name="Kohlen W."/>
            <person name="Bisseling T."/>
            <person name="Smit S."/>
            <person name="Geurts R."/>
        </authorList>
    </citation>
    <scope>NUCLEOTIDE SEQUENCE [LARGE SCALE GENOMIC DNA]</scope>
    <source>
        <strain evidence="3">cv. RG33-2</strain>
    </source>
</reference>
<evidence type="ECO:0000313" key="2">
    <source>
        <dbReference type="EMBL" id="POO02336.1"/>
    </source>
</evidence>
<feature type="transmembrane region" description="Helical" evidence="1">
    <location>
        <begin position="7"/>
        <end position="25"/>
    </location>
</feature>
<name>A0A2P5FX07_TREOI</name>
<feature type="transmembrane region" description="Helical" evidence="1">
    <location>
        <begin position="63"/>
        <end position="83"/>
    </location>
</feature>
<keyword evidence="1" id="KW-0472">Membrane</keyword>
<keyword evidence="1" id="KW-0812">Transmembrane</keyword>
<evidence type="ECO:0000313" key="3">
    <source>
        <dbReference type="Proteomes" id="UP000237000"/>
    </source>
</evidence>
<keyword evidence="3" id="KW-1185">Reference proteome</keyword>
<dbReference type="Proteomes" id="UP000237000">
    <property type="component" value="Unassembled WGS sequence"/>
</dbReference>
<feature type="non-terminal residue" evidence="2">
    <location>
        <position position="1"/>
    </location>
</feature>
<dbReference type="STRING" id="63057.A0A2P5FX07"/>
<feature type="transmembrane region" description="Helical" evidence="1">
    <location>
        <begin position="114"/>
        <end position="136"/>
    </location>
</feature>
<comment type="caution">
    <text evidence="2">The sequence shown here is derived from an EMBL/GenBank/DDBJ whole genome shotgun (WGS) entry which is preliminary data.</text>
</comment>
<proteinExistence type="predicted"/>
<gene>
    <name evidence="2" type="ORF">TorRG33x02_021200</name>
</gene>
<evidence type="ECO:0000256" key="1">
    <source>
        <dbReference type="SAM" id="Phobius"/>
    </source>
</evidence>
<protein>
    <submittedName>
        <fullName evidence="2">Uncharacterized protein</fullName>
    </submittedName>
</protein>
<dbReference type="EMBL" id="JXTC01000005">
    <property type="protein sequence ID" value="POO02336.1"/>
    <property type="molecule type" value="Genomic_DNA"/>
</dbReference>